<dbReference type="EMBL" id="AFZE01000002">
    <property type="protein sequence ID" value="EHL16615.1"/>
    <property type="molecule type" value="Genomic_DNA"/>
</dbReference>
<evidence type="ECO:0000256" key="4">
    <source>
        <dbReference type="ARBA" id="ARBA00023143"/>
    </source>
</evidence>
<dbReference type="GO" id="GO:0005829">
    <property type="term" value="C:cytosol"/>
    <property type="evidence" value="ECO:0007669"/>
    <property type="project" value="TreeGrafter"/>
</dbReference>
<sequence length="473" mass="50902">MMRSMNSAVSSLKNHQTRMDVIGNNIANVNTVAFKTGRVTFKDTYSQMVRTPSGHSENRGGINPAQVGLGMNISSIDNVMEKGTVDVTNVGTDVYIDGEGFFMVESSDGRYYTRDGNFNVDEEGYLTTQDGRYVMGYQADKDGNVIEKLSRIKVPIKDILKPKVTSKMAMEGNLSSKTAKGIPATGFPNTLATIYNKVPVDSSDPSKGYKYEIKPEFAKNEAAGRESILGKTTTTEVIDSLGGKHTIRMDFVRTADPNKWDVYAFYVDSNGSMIPASGTTVNTNPAASADGKALSGLTFKNTGGVDDTSPKEWSFSLTPPNGAAPMTNVKVDLSKLTQFESQSTAFVKENDGYTLGELNGMSIGSDGKIIGKFSNGDVKTLAQIVTATFANVNGLQKEGDNLWSPTQNSGDPNINVPGAGGSGMLQSNALEASNVDLAKEFTNMITTQRGFQANSRVITTTDQMLEELVNLKR</sequence>
<evidence type="ECO:0000256" key="5">
    <source>
        <dbReference type="RuleBase" id="RU362116"/>
    </source>
</evidence>
<dbReference type="Pfam" id="PF07559">
    <property type="entry name" value="FlgE_D2"/>
    <property type="match status" value="1"/>
</dbReference>
<proteinExistence type="inferred from homology"/>
<accession>G9WYB1</accession>
<comment type="similarity">
    <text evidence="2 5">Belongs to the flagella basal body rod proteins family.</text>
</comment>
<dbReference type="InterPro" id="IPR037058">
    <property type="entry name" value="Falgellar_hook_FlgE_sf"/>
</dbReference>
<dbReference type="Pfam" id="PF22692">
    <property type="entry name" value="LlgE_F_G_D1"/>
    <property type="match status" value="1"/>
</dbReference>
<evidence type="ECO:0000259" key="6">
    <source>
        <dbReference type="Pfam" id="PF00460"/>
    </source>
</evidence>
<dbReference type="InterPro" id="IPR037925">
    <property type="entry name" value="FlgE/F/G-like"/>
</dbReference>
<dbReference type="InterPro" id="IPR020013">
    <property type="entry name" value="Flagellar_FlgE/F/G"/>
</dbReference>
<dbReference type="InterPro" id="IPR001444">
    <property type="entry name" value="Flag_bb_rod_N"/>
</dbReference>
<dbReference type="Pfam" id="PF00460">
    <property type="entry name" value="Flg_bb_rod"/>
    <property type="match status" value="1"/>
</dbReference>
<dbReference type="NCBIfam" id="TIGR03506">
    <property type="entry name" value="FlgEFG_subfam"/>
    <property type="match status" value="1"/>
</dbReference>
<feature type="domain" description="Flagellar basal-body/hook protein C-terminal" evidence="7">
    <location>
        <begin position="426"/>
        <end position="471"/>
    </location>
</feature>
<dbReference type="BioCyc" id="EBAC796937-HMP:GMGH-1164-MONOMER"/>
<name>G9WYB1_9FIRM</name>
<dbReference type="PATRIC" id="fig|796937.3.peg.355"/>
<feature type="domain" description="Flagellar hook protein FlgE/F/G-like D1" evidence="9">
    <location>
        <begin position="96"/>
        <end position="155"/>
    </location>
</feature>
<evidence type="ECO:0000259" key="7">
    <source>
        <dbReference type="Pfam" id="PF06429"/>
    </source>
</evidence>
<dbReference type="GO" id="GO:0071978">
    <property type="term" value="P:bacterial-type flagellum-dependent swarming motility"/>
    <property type="evidence" value="ECO:0007669"/>
    <property type="project" value="TreeGrafter"/>
</dbReference>
<dbReference type="Proteomes" id="UP000006437">
    <property type="component" value="Unassembled WGS sequence"/>
</dbReference>
<protein>
    <recommendedName>
        <fullName evidence="3 5">Flagellar hook protein FlgE</fullName>
    </recommendedName>
</protein>
<feature type="domain" description="Flagellar hook protein FlgE D2" evidence="8">
    <location>
        <begin position="231"/>
        <end position="353"/>
    </location>
</feature>
<dbReference type="PANTHER" id="PTHR30435:SF1">
    <property type="entry name" value="FLAGELLAR HOOK PROTEIN FLGE"/>
    <property type="match status" value="1"/>
</dbReference>
<dbReference type="AlphaFoldDB" id="G9WYB1"/>
<dbReference type="GO" id="GO:0009425">
    <property type="term" value="C:bacterial-type flagellum basal body"/>
    <property type="evidence" value="ECO:0007669"/>
    <property type="project" value="UniProtKB-SubCell"/>
</dbReference>
<dbReference type="GO" id="GO:0009424">
    <property type="term" value="C:bacterial-type flagellum hook"/>
    <property type="evidence" value="ECO:0007669"/>
    <property type="project" value="TreeGrafter"/>
</dbReference>
<dbReference type="Pfam" id="PF06429">
    <property type="entry name" value="Flg_bbr_C"/>
    <property type="match status" value="1"/>
</dbReference>
<comment type="caution">
    <text evidence="10">The sequence shown here is derived from an EMBL/GenBank/DDBJ whole genome shotgun (WGS) entry which is preliminary data.</text>
</comment>
<organism evidence="10 11">
    <name type="scientific">Peptoanaerobacter stomatis</name>
    <dbReference type="NCBI Taxonomy" id="796937"/>
    <lineage>
        <taxon>Bacteria</taxon>
        <taxon>Bacillati</taxon>
        <taxon>Bacillota</taxon>
        <taxon>Clostridia</taxon>
        <taxon>Peptostreptococcales</taxon>
        <taxon>Filifactoraceae</taxon>
        <taxon>Peptoanaerobacter</taxon>
    </lineage>
</organism>
<dbReference type="SUPFAM" id="SSF117143">
    <property type="entry name" value="Flagellar hook protein flgE"/>
    <property type="match status" value="1"/>
</dbReference>
<dbReference type="InterPro" id="IPR010930">
    <property type="entry name" value="Flg_bb/hook_C_dom"/>
</dbReference>
<evidence type="ECO:0000256" key="1">
    <source>
        <dbReference type="ARBA" id="ARBA00004117"/>
    </source>
</evidence>
<evidence type="ECO:0000259" key="9">
    <source>
        <dbReference type="Pfam" id="PF22692"/>
    </source>
</evidence>
<evidence type="ECO:0000256" key="3">
    <source>
        <dbReference type="ARBA" id="ARBA00019015"/>
    </source>
</evidence>
<evidence type="ECO:0000313" key="10">
    <source>
        <dbReference type="EMBL" id="EHL16615.1"/>
    </source>
</evidence>
<evidence type="ECO:0000313" key="11">
    <source>
        <dbReference type="Proteomes" id="UP000006437"/>
    </source>
</evidence>
<evidence type="ECO:0000259" key="8">
    <source>
        <dbReference type="Pfam" id="PF07559"/>
    </source>
</evidence>
<dbReference type="InterPro" id="IPR053967">
    <property type="entry name" value="LlgE_F_G-like_D1"/>
</dbReference>
<dbReference type="Gene3D" id="2.60.98.20">
    <property type="entry name" value="Flagellar hook protein FlgE"/>
    <property type="match status" value="1"/>
</dbReference>
<dbReference type="PANTHER" id="PTHR30435">
    <property type="entry name" value="FLAGELLAR PROTEIN"/>
    <property type="match status" value="1"/>
</dbReference>
<reference evidence="10 11" key="1">
    <citation type="submission" date="2011-08" db="EMBL/GenBank/DDBJ databases">
        <title>The Genome Sequence of Eubacteriaceae bacterium ACC19a.</title>
        <authorList>
            <consortium name="The Broad Institute Genome Sequencing Platform"/>
            <person name="Earl A."/>
            <person name="Ward D."/>
            <person name="Feldgarden M."/>
            <person name="Gevers D."/>
            <person name="Sizova M."/>
            <person name="Hazen A."/>
            <person name="Epstein S."/>
            <person name="Young S.K."/>
            <person name="Zeng Q."/>
            <person name="Gargeya S."/>
            <person name="Fitzgerald M."/>
            <person name="Haas B."/>
            <person name="Abouelleil A."/>
            <person name="Alvarado L."/>
            <person name="Arachchi H.M."/>
            <person name="Berlin A."/>
            <person name="Brown A."/>
            <person name="Chapman S.B."/>
            <person name="Chen Z."/>
            <person name="Dunbar C."/>
            <person name="Freedman E."/>
            <person name="Gearin G."/>
            <person name="Gellesch M."/>
            <person name="Goldberg J."/>
            <person name="Griggs A."/>
            <person name="Gujja S."/>
            <person name="Heiman D."/>
            <person name="Howarth C."/>
            <person name="Larson L."/>
            <person name="Lui A."/>
            <person name="MacDonald P.J.P."/>
            <person name="Montmayeur A."/>
            <person name="Murphy C."/>
            <person name="Neiman D."/>
            <person name="Pearson M."/>
            <person name="Priest M."/>
            <person name="Roberts A."/>
            <person name="Saif S."/>
            <person name="Shea T."/>
            <person name="Shenoy N."/>
            <person name="Sisk P."/>
            <person name="Stolte C."/>
            <person name="Sykes S."/>
            <person name="Wortman J."/>
            <person name="Nusbaum C."/>
            <person name="Birren B."/>
        </authorList>
    </citation>
    <scope>NUCLEOTIDE SEQUENCE [LARGE SCALE GENOMIC DNA]</scope>
    <source>
        <strain evidence="10 11">ACC19a</strain>
    </source>
</reference>
<feature type="domain" description="Flagellar basal body rod protein N-terminal" evidence="6">
    <location>
        <begin position="5"/>
        <end position="35"/>
    </location>
</feature>
<keyword evidence="4 5" id="KW-0975">Bacterial flagellum</keyword>
<dbReference type="InterPro" id="IPR011491">
    <property type="entry name" value="FlgE_D2"/>
</dbReference>
<dbReference type="HOGENOM" id="CLU_013687_2_4_9"/>
<dbReference type="RefSeq" id="WP_009525397.1">
    <property type="nucleotide sequence ID" value="NZ_JBQMYE010000061.1"/>
</dbReference>
<evidence type="ECO:0000256" key="2">
    <source>
        <dbReference type="ARBA" id="ARBA00009677"/>
    </source>
</evidence>
<comment type="function">
    <text evidence="5">A flexible structure which links the flagellar filament to the drive apparatus in the basal body.</text>
</comment>
<comment type="subcellular location">
    <subcellularLocation>
        <location evidence="1 5">Bacterial flagellum basal body</location>
    </subcellularLocation>
</comment>
<gene>
    <name evidence="10" type="ORF">HMPREF9629_01162</name>
</gene>